<dbReference type="STRING" id="1420851.AU255_01250"/>
<name>A0A1V8M4S3_9GAMM</name>
<dbReference type="OrthoDB" id="9800421at2"/>
<dbReference type="AlphaFoldDB" id="A0A1V8M4S3"/>
<dbReference type="InterPro" id="IPR008318">
    <property type="entry name" value="UCP030820"/>
</dbReference>
<reference evidence="1 2" key="1">
    <citation type="submission" date="2015-12" db="EMBL/GenBank/DDBJ databases">
        <authorList>
            <person name="Shamseldin A."/>
            <person name="Moawad H."/>
            <person name="Abd El-Rahim W.M."/>
            <person name="Sadowsky M.J."/>
        </authorList>
    </citation>
    <scope>NUCLEOTIDE SEQUENCE [LARGE SCALE GENOMIC DNA]</scope>
    <source>
        <strain evidence="1 2">WF1</strain>
    </source>
</reference>
<organism evidence="1 2">
    <name type="scientific">Methyloprofundus sedimenti</name>
    <dbReference type="NCBI Taxonomy" id="1420851"/>
    <lineage>
        <taxon>Bacteria</taxon>
        <taxon>Pseudomonadati</taxon>
        <taxon>Pseudomonadota</taxon>
        <taxon>Gammaproteobacteria</taxon>
        <taxon>Methylococcales</taxon>
        <taxon>Methylococcaceae</taxon>
        <taxon>Methyloprofundus</taxon>
    </lineage>
</organism>
<sequence length="149" mass="17545">MQLIKDKQITQDNWVYIVDETPLKADYIIVSLVRWRQERNQLSKIKHLGLRLEPDVELEEIANDLSHFQLIELYFPVFTDGRAFTHARLLRSRYGFTGDIRASGDFMRDQVFYLNRVGVTSFELNDQENAQQVIQSMHDFSVDYQESVA</sequence>
<protein>
    <submittedName>
        <fullName evidence="1">Oxidoreductase</fullName>
    </submittedName>
</protein>
<dbReference type="Proteomes" id="UP000191980">
    <property type="component" value="Unassembled WGS sequence"/>
</dbReference>
<dbReference type="PIRSF" id="PIRSF030820">
    <property type="entry name" value="UCP030820"/>
    <property type="match status" value="1"/>
</dbReference>
<dbReference type="EMBL" id="LPUF01000001">
    <property type="protein sequence ID" value="OQK16562.1"/>
    <property type="molecule type" value="Genomic_DNA"/>
</dbReference>
<accession>A0A1V8M4S3</accession>
<evidence type="ECO:0000313" key="2">
    <source>
        <dbReference type="Proteomes" id="UP000191980"/>
    </source>
</evidence>
<keyword evidence="2" id="KW-1185">Reference proteome</keyword>
<comment type="caution">
    <text evidence="1">The sequence shown here is derived from an EMBL/GenBank/DDBJ whole genome shotgun (WGS) entry which is preliminary data.</text>
</comment>
<gene>
    <name evidence="1" type="ORF">AU255_01250</name>
</gene>
<dbReference type="Pfam" id="PF06073">
    <property type="entry name" value="DUF934"/>
    <property type="match status" value="1"/>
</dbReference>
<proteinExistence type="predicted"/>
<dbReference type="RefSeq" id="WP_080521193.1">
    <property type="nucleotide sequence ID" value="NZ_LPUF01000001.1"/>
</dbReference>
<evidence type="ECO:0000313" key="1">
    <source>
        <dbReference type="EMBL" id="OQK16562.1"/>
    </source>
</evidence>